<dbReference type="Pfam" id="PF01926">
    <property type="entry name" value="MMR_HSR1"/>
    <property type="match status" value="1"/>
</dbReference>
<evidence type="ECO:0000313" key="4">
    <source>
        <dbReference type="Proteomes" id="UP000663846"/>
    </source>
</evidence>
<reference evidence="3" key="1">
    <citation type="submission" date="2021-01" db="EMBL/GenBank/DDBJ databases">
        <authorList>
            <person name="Kaushik A."/>
        </authorList>
    </citation>
    <scope>NUCLEOTIDE SEQUENCE</scope>
    <source>
        <strain evidence="3">AG1-1C</strain>
    </source>
</reference>
<proteinExistence type="predicted"/>
<gene>
    <name evidence="3" type="ORF">RDB_LOCUS41308</name>
</gene>
<dbReference type="AlphaFoldDB" id="A0A8H3A423"/>
<dbReference type="CDD" id="cd00882">
    <property type="entry name" value="Ras_like_GTPase"/>
    <property type="match status" value="1"/>
</dbReference>
<dbReference type="InterPro" id="IPR027417">
    <property type="entry name" value="P-loop_NTPase"/>
</dbReference>
<accession>A0A8H3A423</accession>
<dbReference type="EMBL" id="CAJMWS010000271">
    <property type="protein sequence ID" value="CAE6388984.1"/>
    <property type="molecule type" value="Genomic_DNA"/>
</dbReference>
<dbReference type="Gene3D" id="3.40.50.300">
    <property type="entry name" value="P-loop containing nucleotide triphosphate hydrolases"/>
    <property type="match status" value="1"/>
</dbReference>
<dbReference type="Proteomes" id="UP000663846">
    <property type="component" value="Unassembled WGS sequence"/>
</dbReference>
<dbReference type="GO" id="GO:0005525">
    <property type="term" value="F:GTP binding"/>
    <property type="evidence" value="ECO:0007669"/>
    <property type="project" value="InterPro"/>
</dbReference>
<keyword evidence="1" id="KW-0175">Coiled coil</keyword>
<feature type="domain" description="G" evidence="2">
    <location>
        <begin position="14"/>
        <end position="75"/>
    </location>
</feature>
<comment type="caution">
    <text evidence="3">The sequence shown here is derived from an EMBL/GenBank/DDBJ whole genome shotgun (WGS) entry which is preliminary data.</text>
</comment>
<organism evidence="3 4">
    <name type="scientific">Rhizoctonia solani</name>
    <dbReference type="NCBI Taxonomy" id="456999"/>
    <lineage>
        <taxon>Eukaryota</taxon>
        <taxon>Fungi</taxon>
        <taxon>Dikarya</taxon>
        <taxon>Basidiomycota</taxon>
        <taxon>Agaricomycotina</taxon>
        <taxon>Agaricomycetes</taxon>
        <taxon>Cantharellales</taxon>
        <taxon>Ceratobasidiaceae</taxon>
        <taxon>Rhizoctonia</taxon>
    </lineage>
</organism>
<dbReference type="SUPFAM" id="SSF52540">
    <property type="entry name" value="P-loop containing nucleoside triphosphate hydrolases"/>
    <property type="match status" value="1"/>
</dbReference>
<name>A0A8H3A423_9AGAM</name>
<evidence type="ECO:0000313" key="3">
    <source>
        <dbReference type="EMBL" id="CAE6388984.1"/>
    </source>
</evidence>
<dbReference type="InterPro" id="IPR006073">
    <property type="entry name" value="GTP-bd"/>
</dbReference>
<evidence type="ECO:0000259" key="2">
    <source>
        <dbReference type="Pfam" id="PF01926"/>
    </source>
</evidence>
<protein>
    <recommendedName>
        <fullName evidence="2">G domain-containing protein</fullName>
    </recommendedName>
</protein>
<evidence type="ECO:0000256" key="1">
    <source>
        <dbReference type="SAM" id="Coils"/>
    </source>
</evidence>
<sequence length="370" mass="42047">MIDIHNSLHEAAIIVLFGPTGSGKTTFGNVASGDSMKVGRGLKSCTQDVQPTTMFTVDGKPIVIVDCPGFDDTYLSETEILKTVAGFLSVAYSQNFKITGLLYLHKITDTRVGGTSIRHMDMFKELCGTESLKNVVYVMNMWSEPPTENEILRENELRNSDEFFGFPLSEGAQMVRHDNTQQSAHNIIRKLLRRAPTVPKISKQLVDQGLTLEQTSAGTSLGLGLEDEIRKLNEEIQQLRQDHAKATRDNNERFRKRLEEQERQAQEKHRYLEEQISALHEGHRQEEANWERHMNDYSAAVNASMATTMSEMLERLDSKHEARVDDLIKRHEQELDIVRKAEETRTEMLKVAYDQALSQAREDRGICIIA</sequence>
<feature type="coiled-coil region" evidence="1">
    <location>
        <begin position="222"/>
        <end position="275"/>
    </location>
</feature>